<evidence type="ECO:0000313" key="1">
    <source>
        <dbReference type="EMBL" id="KAH7924687.1"/>
    </source>
</evidence>
<dbReference type="EMBL" id="MU266418">
    <property type="protein sequence ID" value="KAH7924687.1"/>
    <property type="molecule type" value="Genomic_DNA"/>
</dbReference>
<reference evidence="1" key="1">
    <citation type="journal article" date="2021" name="New Phytol.">
        <title>Evolutionary innovations through gain and loss of genes in the ectomycorrhizal Boletales.</title>
        <authorList>
            <person name="Wu G."/>
            <person name="Miyauchi S."/>
            <person name="Morin E."/>
            <person name="Kuo A."/>
            <person name="Drula E."/>
            <person name="Varga T."/>
            <person name="Kohler A."/>
            <person name="Feng B."/>
            <person name="Cao Y."/>
            <person name="Lipzen A."/>
            <person name="Daum C."/>
            <person name="Hundley H."/>
            <person name="Pangilinan J."/>
            <person name="Johnson J."/>
            <person name="Barry K."/>
            <person name="LaButti K."/>
            <person name="Ng V."/>
            <person name="Ahrendt S."/>
            <person name="Min B."/>
            <person name="Choi I.G."/>
            <person name="Park H."/>
            <person name="Plett J.M."/>
            <person name="Magnuson J."/>
            <person name="Spatafora J.W."/>
            <person name="Nagy L.G."/>
            <person name="Henrissat B."/>
            <person name="Grigoriev I.V."/>
            <person name="Yang Z.L."/>
            <person name="Xu J."/>
            <person name="Martin F.M."/>
        </authorList>
    </citation>
    <scope>NUCLEOTIDE SEQUENCE</scope>
    <source>
        <strain evidence="1">KUC20120723A-06</strain>
    </source>
</reference>
<comment type="caution">
    <text evidence="1">The sequence shown here is derived from an EMBL/GenBank/DDBJ whole genome shotgun (WGS) entry which is preliminary data.</text>
</comment>
<dbReference type="Proteomes" id="UP000790709">
    <property type="component" value="Unassembled WGS sequence"/>
</dbReference>
<keyword evidence="2" id="KW-1185">Reference proteome</keyword>
<protein>
    <submittedName>
        <fullName evidence="1">Uncharacterized protein</fullName>
    </submittedName>
</protein>
<organism evidence="1 2">
    <name type="scientific">Leucogyrophana mollusca</name>
    <dbReference type="NCBI Taxonomy" id="85980"/>
    <lineage>
        <taxon>Eukaryota</taxon>
        <taxon>Fungi</taxon>
        <taxon>Dikarya</taxon>
        <taxon>Basidiomycota</taxon>
        <taxon>Agaricomycotina</taxon>
        <taxon>Agaricomycetes</taxon>
        <taxon>Agaricomycetidae</taxon>
        <taxon>Boletales</taxon>
        <taxon>Boletales incertae sedis</taxon>
        <taxon>Leucogyrophana</taxon>
    </lineage>
</organism>
<sequence length="167" mass="17800">MTGSVGRGLRVTGYGSRGLAVARGGGGGESYHRTPHRGKARQGEARRSSVYAPFWVLWDTYVRTYGARSWAGWIVYVVVGIRGALVGSGGAGRRWGSVTVGFCVAPWYGACPFGIRYSLRVNLDSMGMSTSAGYDSGARVGPGQVVVDAVRALPWSLRGSESLMMRC</sequence>
<gene>
    <name evidence="1" type="ORF">BV22DRAFT_1047268</name>
</gene>
<proteinExistence type="predicted"/>
<evidence type="ECO:0000313" key="2">
    <source>
        <dbReference type="Proteomes" id="UP000790709"/>
    </source>
</evidence>
<name>A0ACB8BGR4_9AGAM</name>
<accession>A0ACB8BGR4</accession>